<dbReference type="PROSITE" id="PS50005">
    <property type="entry name" value="TPR"/>
    <property type="match status" value="3"/>
</dbReference>
<proteinExistence type="predicted"/>
<sequence length="1009" mass="116709">MRYILLVILSLFLSQSYSQNTQYFNDSESYYRSGLDLLDKGHYGSAREVFENYLNDAQNSPHRADAEYYIAYCALGLYHNDGEKRIENFIDEHPDHPKALTAYYDLGTFYFKEKEYKKAAEYYSKVNLNLITEEERDETRFNLGYSLFSQRKFNEAIEYFNVLKNKNTQYSAASSYYAGYIEYENKEYQKAIIDLERAGKDEAYASVAPELLATLYYKQGRYDDLIAYGESVGVNSVSKAKDLNLMLGDAYLYKNKTTKAVEAYKKAENSRALTRDERYRVGYAYYKEKDFEKSIFHFKQTASDKDSIGVYSGYYLGIMYLSEGNKLYSKTAFYNTRENKINAQLREEGAYQYAKVCYDLGLSEEAINGFNYYLDNYTSGKYTGEISDLLSEAYLSANSYELAIAHIEKQKSISKKLEGVYQKANYLKATELFNKGNYRESIEFFKKSLRYPNDAQIKYQANLWIGEAYSIGRRYDDAIPVYQNVVGAASVVDNATLNQARYGLGYAYYNSKKYDKALLYFKAYTTPEASAKGNKYYHDGLIRLADCYYVSKEYNSALTYYKKASTVSRTDLDYVMYQSGVIHGIEGDLTSALASLDQVIKIKDSRYIDDAIYQKGQMNFEKGNYQQAITSFTQLINNHSNSRLVPYALLRRGSAYYNEKNYSNTIQDYTNLIENHPTHPTAKDVLLPLQESLNLANRGSEFDAMLAEYKTKNPDKKGLENVEFETAKNFYFNLDYKKAITRFNDFVSTYPEDPKVSEAKYYAAESHYRLREYDAALDIYNQLFTLSDFQYKNRVVGRIAEIEYSSGRYQNAIYFYRELNSMASSKKDKYNVWAGLMESYFYLSKYDSVKRYANIILDEGNVHISSQNKALLYLGKSSYAKGDFKQAEDEFLATLNNARDVFGAEAQYMLGQIYFQQKNYKKSVEALIDLSKNLNAYNDWVGKGYMLMSDAYLAMGDTFQAKGTLKSVADNFPDEFYRKKAAQKIKEIEKVEQQKENEIIKSDSLIIDN</sequence>
<dbReference type="InterPro" id="IPR019734">
    <property type="entry name" value="TPR_rpt"/>
</dbReference>
<evidence type="ECO:0000256" key="3">
    <source>
        <dbReference type="SAM" id="SignalP"/>
    </source>
</evidence>
<protein>
    <submittedName>
        <fullName evidence="5">Tetratricopeptide repeat protein</fullName>
    </submittedName>
</protein>
<dbReference type="SMART" id="SM00028">
    <property type="entry name" value="TPR"/>
    <property type="match status" value="12"/>
</dbReference>
<dbReference type="Proteomes" id="UP000662783">
    <property type="component" value="Chromosome"/>
</dbReference>
<dbReference type="Pfam" id="PF13174">
    <property type="entry name" value="TPR_6"/>
    <property type="match status" value="1"/>
</dbReference>
<dbReference type="Gene3D" id="1.25.40.10">
    <property type="entry name" value="Tetratricopeptide repeat domain"/>
    <property type="match status" value="8"/>
</dbReference>
<dbReference type="SUPFAM" id="SSF81901">
    <property type="entry name" value="HCP-like"/>
    <property type="match status" value="1"/>
</dbReference>
<feature type="repeat" description="TPR" evidence="2">
    <location>
        <begin position="646"/>
        <end position="679"/>
    </location>
</feature>
<reference evidence="5" key="1">
    <citation type="submission" date="2021-02" db="EMBL/GenBank/DDBJ databases">
        <title>Fulvivirga sp. S481 isolated from sea water.</title>
        <authorList>
            <person name="Bae S.S."/>
            <person name="Baek K."/>
        </authorList>
    </citation>
    <scope>NUCLEOTIDE SEQUENCE</scope>
    <source>
        <strain evidence="5">S481</strain>
    </source>
</reference>
<evidence type="ECO:0000256" key="2">
    <source>
        <dbReference type="PROSITE-ProRule" id="PRU00339"/>
    </source>
</evidence>
<dbReference type="SMART" id="SM00671">
    <property type="entry name" value="SEL1"/>
    <property type="match status" value="5"/>
</dbReference>
<dbReference type="InterPro" id="IPR006597">
    <property type="entry name" value="Sel1-like"/>
</dbReference>
<feature type="domain" description="Outer membrane lipoprotein BamD-like" evidence="4">
    <location>
        <begin position="27"/>
        <end position="113"/>
    </location>
</feature>
<dbReference type="Pfam" id="PF13432">
    <property type="entry name" value="TPR_16"/>
    <property type="match status" value="5"/>
</dbReference>
<organism evidence="5 6">
    <name type="scientific">Fulvivirga lutea</name>
    <dbReference type="NCBI Taxonomy" id="2810512"/>
    <lineage>
        <taxon>Bacteria</taxon>
        <taxon>Pseudomonadati</taxon>
        <taxon>Bacteroidota</taxon>
        <taxon>Cytophagia</taxon>
        <taxon>Cytophagales</taxon>
        <taxon>Fulvivirgaceae</taxon>
        <taxon>Fulvivirga</taxon>
    </lineage>
</organism>
<dbReference type="Pfam" id="PF13525">
    <property type="entry name" value="YfiO"/>
    <property type="match status" value="2"/>
</dbReference>
<feature type="signal peptide" evidence="3">
    <location>
        <begin position="1"/>
        <end position="18"/>
    </location>
</feature>
<dbReference type="RefSeq" id="WP_205721230.1">
    <property type="nucleotide sequence ID" value="NZ_CP070608.1"/>
</dbReference>
<dbReference type="KEGG" id="fuv:JR347_14085"/>
<feature type="domain" description="Outer membrane lipoprotein BamD-like" evidence="4">
    <location>
        <begin position="610"/>
        <end position="683"/>
    </location>
</feature>
<keyword evidence="1 3" id="KW-0732">Signal</keyword>
<dbReference type="AlphaFoldDB" id="A0A975A0E0"/>
<evidence type="ECO:0000313" key="5">
    <source>
        <dbReference type="EMBL" id="QSE96716.1"/>
    </source>
</evidence>
<dbReference type="PANTHER" id="PTHR12558">
    <property type="entry name" value="CELL DIVISION CYCLE 16,23,27"/>
    <property type="match status" value="1"/>
</dbReference>
<dbReference type="EMBL" id="CP070608">
    <property type="protein sequence ID" value="QSE96716.1"/>
    <property type="molecule type" value="Genomic_DNA"/>
</dbReference>
<dbReference type="InterPro" id="IPR011990">
    <property type="entry name" value="TPR-like_helical_dom_sf"/>
</dbReference>
<keyword evidence="2" id="KW-0802">TPR repeat</keyword>
<feature type="repeat" description="TPR" evidence="2">
    <location>
        <begin position="609"/>
        <end position="642"/>
    </location>
</feature>
<gene>
    <name evidence="5" type="ORF">JR347_14085</name>
</gene>
<evidence type="ECO:0000259" key="4">
    <source>
        <dbReference type="Pfam" id="PF13525"/>
    </source>
</evidence>
<dbReference type="InterPro" id="IPR039565">
    <property type="entry name" value="BamD-like"/>
</dbReference>
<accession>A0A975A0E0</accession>
<feature type="chain" id="PRO_5037814544" evidence="3">
    <location>
        <begin position="19"/>
        <end position="1009"/>
    </location>
</feature>
<dbReference type="SUPFAM" id="SSF48452">
    <property type="entry name" value="TPR-like"/>
    <property type="match status" value="6"/>
</dbReference>
<keyword evidence="6" id="KW-1185">Reference proteome</keyword>
<dbReference type="PANTHER" id="PTHR12558:SF13">
    <property type="entry name" value="CELL DIVISION CYCLE PROTEIN 27 HOMOLOG"/>
    <property type="match status" value="1"/>
</dbReference>
<evidence type="ECO:0000256" key="1">
    <source>
        <dbReference type="ARBA" id="ARBA00022729"/>
    </source>
</evidence>
<feature type="repeat" description="TPR" evidence="2">
    <location>
        <begin position="100"/>
        <end position="133"/>
    </location>
</feature>
<name>A0A975A0E0_9BACT</name>
<evidence type="ECO:0000313" key="6">
    <source>
        <dbReference type="Proteomes" id="UP000662783"/>
    </source>
</evidence>